<reference evidence="2" key="1">
    <citation type="submission" date="2016-10" db="EMBL/GenBank/DDBJ databases">
        <authorList>
            <person name="Varghese N."/>
            <person name="Submissions S."/>
        </authorList>
    </citation>
    <scope>NUCLEOTIDE SEQUENCE [LARGE SCALE GENOMIC DNA]</scope>
    <source>
        <strain evidence="2">DSM 24536</strain>
    </source>
</reference>
<dbReference type="OrthoDB" id="9810066at2"/>
<keyword evidence="2" id="KW-1185">Reference proteome</keyword>
<sequence>MNVHSSKTLQESDLVDAIRLSSYSLNNPADLKPLYNRIGDAQIVMLGEASHGTHEYYTWRALISKKLIEEMGFNFIAVEGDWPDCYRLNRFIKGYEPEDTSAFDVLQKFNRWPTWMWANWEISALAEWMFQHNKGLASNQKVGFYGLDVYSLWESMESIMGYLKQKDPAALKIAEKAFQCFEPYRKDEGRSYGWAGRLVPELCQDEVIGMLREIQNKLPVYNMDHENVFSAEQNAFVAVHAEKYYRAMVKGGPESWNIRDRHMAGTLNRLLALHGPKAKAIVWAHNTHIGDARATNMASDGMYNIGQLGRLHKGKENVVLVGFGSNDGTVIAGDYWGAPMQTMPVPAAQKGSWEQLFHLSGHDNKLLIMNDIDENEAYMKTPRGHRAIGVVYHPAHESRGNYVPTLLSRRYDAFIYLNKTKALHPLHVQPDGQKTPETYPFGV</sequence>
<dbReference type="Gene3D" id="3.40.1660.10">
    <property type="entry name" value="EreA-like (biosynthetic domain)"/>
    <property type="match status" value="1"/>
</dbReference>
<dbReference type="InterPro" id="IPR007815">
    <property type="entry name" value="Emycin_Estase"/>
</dbReference>
<protein>
    <submittedName>
        <fullName evidence="1">Erythromycin esterase homolog</fullName>
    </submittedName>
</protein>
<proteinExistence type="predicted"/>
<dbReference type="GO" id="GO:0046677">
    <property type="term" value="P:response to antibiotic"/>
    <property type="evidence" value="ECO:0007669"/>
    <property type="project" value="InterPro"/>
</dbReference>
<dbReference type="InterPro" id="IPR052036">
    <property type="entry name" value="Hydrolase/PRTase-associated"/>
</dbReference>
<evidence type="ECO:0000313" key="1">
    <source>
        <dbReference type="EMBL" id="SDL63504.1"/>
    </source>
</evidence>
<accession>A0A1G9LNS3</accession>
<gene>
    <name evidence="1" type="ORF">SAMN05421813_10117</name>
</gene>
<dbReference type="Proteomes" id="UP000199226">
    <property type="component" value="Unassembled WGS sequence"/>
</dbReference>
<dbReference type="InterPro" id="IPR014622">
    <property type="entry name" value="UCP036794_erythomycin"/>
</dbReference>
<dbReference type="STRING" id="990371.SAMN05421813_10117"/>
<name>A0A1G9LNS3_9SPHI</name>
<dbReference type="Pfam" id="PF05139">
    <property type="entry name" value="Erythro_esteras"/>
    <property type="match status" value="1"/>
</dbReference>
<dbReference type="PANTHER" id="PTHR31299">
    <property type="entry name" value="ESTERASE, PUTATIVE (AFU_ORTHOLOGUE AFUA_1G05850)-RELATED"/>
    <property type="match status" value="1"/>
</dbReference>
<dbReference type="Gene3D" id="3.30.1870.10">
    <property type="entry name" value="EreA-like, domain 2"/>
    <property type="match status" value="1"/>
</dbReference>
<dbReference type="PIRSF" id="PIRSF036794">
    <property type="entry name" value="UCP_erythr_ester"/>
    <property type="match status" value="1"/>
</dbReference>
<dbReference type="AlphaFoldDB" id="A0A1G9LNS3"/>
<dbReference type="CDD" id="cd14728">
    <property type="entry name" value="Ere-like"/>
    <property type="match status" value="1"/>
</dbReference>
<dbReference type="RefSeq" id="WP_090697264.1">
    <property type="nucleotide sequence ID" value="NZ_FNHH01000001.1"/>
</dbReference>
<dbReference type="SUPFAM" id="SSF159501">
    <property type="entry name" value="EreA/ChaN-like"/>
    <property type="match status" value="1"/>
</dbReference>
<dbReference type="EMBL" id="FNHH01000001">
    <property type="protein sequence ID" value="SDL63504.1"/>
    <property type="molecule type" value="Genomic_DNA"/>
</dbReference>
<dbReference type="PANTHER" id="PTHR31299:SF0">
    <property type="entry name" value="ESTERASE, PUTATIVE (AFU_ORTHOLOGUE AFUA_1G05850)-RELATED"/>
    <property type="match status" value="1"/>
</dbReference>
<organism evidence="1 2">
    <name type="scientific">Daejeonella rubra</name>
    <dbReference type="NCBI Taxonomy" id="990371"/>
    <lineage>
        <taxon>Bacteria</taxon>
        <taxon>Pseudomonadati</taxon>
        <taxon>Bacteroidota</taxon>
        <taxon>Sphingobacteriia</taxon>
        <taxon>Sphingobacteriales</taxon>
        <taxon>Sphingobacteriaceae</taxon>
        <taxon>Daejeonella</taxon>
    </lineage>
</organism>
<dbReference type="Gene3D" id="1.20.1440.30">
    <property type="entry name" value="Biosynthetic Protein domain"/>
    <property type="match status" value="1"/>
</dbReference>
<evidence type="ECO:0000313" key="2">
    <source>
        <dbReference type="Proteomes" id="UP000199226"/>
    </source>
</evidence>